<evidence type="ECO:0000313" key="3">
    <source>
        <dbReference type="Proteomes" id="UP000572754"/>
    </source>
</evidence>
<dbReference type="Proteomes" id="UP000572754">
    <property type="component" value="Unassembled WGS sequence"/>
</dbReference>
<feature type="compositionally biased region" description="Basic residues" evidence="1">
    <location>
        <begin position="202"/>
        <end position="211"/>
    </location>
</feature>
<feature type="compositionally biased region" description="Polar residues" evidence="1">
    <location>
        <begin position="100"/>
        <end position="122"/>
    </location>
</feature>
<keyword evidence="3" id="KW-1185">Reference proteome</keyword>
<feature type="compositionally biased region" description="Low complexity" evidence="1">
    <location>
        <begin position="136"/>
        <end position="146"/>
    </location>
</feature>
<name>A0A8H5X4U1_FUSCI</name>
<reference evidence="2 3" key="2">
    <citation type="submission" date="2020-05" db="EMBL/GenBank/DDBJ databases">
        <title>Identification and distribution of gene clusters putatively required for synthesis of sphingolipid metabolism inhibitors in phylogenetically diverse species of the filamentous fungus Fusarium.</title>
        <authorList>
            <person name="Kim H.-S."/>
            <person name="Busman M."/>
            <person name="Brown D.W."/>
            <person name="Divon H."/>
            <person name="Uhlig S."/>
            <person name="Proctor R.H."/>
        </authorList>
    </citation>
    <scope>NUCLEOTIDE SEQUENCE [LARGE SCALE GENOMIC DNA]</scope>
    <source>
        <strain evidence="2 3">NRRL 25331</strain>
    </source>
</reference>
<sequence>MKSPSMIEEDPLNSGMNVTENFLQNYPNDWDLAECFDDLGDLTEAIQCSQGRETGQDQSQFDQDTSVMIWTSDNEYGARCKHQLSDSVTSANNLSQSDAIPATQSQAQKQSGRATTDQNTGAHISPQEPLNRPTASSSRSFSNSNRDGYATDCTREPYDFGSPDDAGHPRRRSRNCPSLELPFSKEIGSPEAAVDTGSRSQYFKHHKNGNP</sequence>
<feature type="region of interest" description="Disordered" evidence="1">
    <location>
        <begin position="100"/>
        <end position="211"/>
    </location>
</feature>
<reference evidence="3" key="1">
    <citation type="journal article" date="2020" name="BMC Genomics">
        <title>Correction to: Identification and distribution of gene clusters required for synthesis of sphingolipid metabolism inhibitors in diverse species of the filamentous fungus Fusarium.</title>
        <authorList>
            <person name="Kim H.S."/>
            <person name="Lohmar J.M."/>
            <person name="Busman M."/>
            <person name="Brown D.W."/>
            <person name="Naumann T.A."/>
            <person name="Divon H.H."/>
            <person name="Lysoe E."/>
            <person name="Uhlig S."/>
            <person name="Proctor R.H."/>
        </authorList>
    </citation>
    <scope>NUCLEOTIDE SEQUENCE [LARGE SCALE GENOMIC DNA]</scope>
    <source>
        <strain evidence="3">NRRL 25331</strain>
    </source>
</reference>
<evidence type="ECO:0000313" key="2">
    <source>
        <dbReference type="EMBL" id="KAF5682460.1"/>
    </source>
</evidence>
<comment type="caution">
    <text evidence="2">The sequence shown here is derived from an EMBL/GenBank/DDBJ whole genome shotgun (WGS) entry which is preliminary data.</text>
</comment>
<evidence type="ECO:0000256" key="1">
    <source>
        <dbReference type="SAM" id="MobiDB-lite"/>
    </source>
</evidence>
<dbReference type="EMBL" id="JAAQPE010000162">
    <property type="protein sequence ID" value="KAF5682460.1"/>
    <property type="molecule type" value="Genomic_DNA"/>
</dbReference>
<dbReference type="AlphaFoldDB" id="A0A8H5X4U1"/>
<organism evidence="2 3">
    <name type="scientific">Fusarium circinatum</name>
    <name type="common">Pitch canker fungus</name>
    <name type="synonym">Gibberella circinata</name>
    <dbReference type="NCBI Taxonomy" id="48490"/>
    <lineage>
        <taxon>Eukaryota</taxon>
        <taxon>Fungi</taxon>
        <taxon>Dikarya</taxon>
        <taxon>Ascomycota</taxon>
        <taxon>Pezizomycotina</taxon>
        <taxon>Sordariomycetes</taxon>
        <taxon>Hypocreomycetidae</taxon>
        <taxon>Hypocreales</taxon>
        <taxon>Nectriaceae</taxon>
        <taxon>Fusarium</taxon>
        <taxon>Fusarium fujikuroi species complex</taxon>
    </lineage>
</organism>
<proteinExistence type="predicted"/>
<accession>A0A8H5X4U1</accession>
<protein>
    <submittedName>
        <fullName evidence="2">Uncharacterized protein</fullName>
    </submittedName>
</protein>
<gene>
    <name evidence="2" type="ORF">FCIRC_5014</name>
</gene>